<dbReference type="Proteomes" id="UP000262712">
    <property type="component" value="Chromosome"/>
</dbReference>
<evidence type="ECO:0000313" key="8">
    <source>
        <dbReference type="Proteomes" id="UP000221222"/>
    </source>
</evidence>
<dbReference type="PROSITE" id="PS50110">
    <property type="entry name" value="RESPONSE_REGULATORY"/>
    <property type="match status" value="1"/>
</dbReference>
<protein>
    <submittedName>
        <fullName evidence="7">Transcriptional regulator</fullName>
    </submittedName>
    <submittedName>
        <fullName evidence="6">Two-component system response regulator</fullName>
    </submittedName>
</protein>
<dbReference type="InterPro" id="IPR011006">
    <property type="entry name" value="CheY-like_superfamily"/>
</dbReference>
<evidence type="ECO:0000259" key="4">
    <source>
        <dbReference type="PROSITE" id="PS50110"/>
    </source>
</evidence>
<dbReference type="InterPro" id="IPR001789">
    <property type="entry name" value="Sig_transdc_resp-reg_receiver"/>
</dbReference>
<feature type="domain" description="Response regulatory" evidence="4">
    <location>
        <begin position="4"/>
        <end position="119"/>
    </location>
</feature>
<keyword evidence="8" id="KW-1185">Reference proteome</keyword>
<dbReference type="Gene3D" id="3.40.50.2300">
    <property type="match status" value="1"/>
</dbReference>
<accession>A0A2G1DK33</accession>
<dbReference type="Pfam" id="PF00486">
    <property type="entry name" value="Trans_reg_C"/>
    <property type="match status" value="1"/>
</dbReference>
<reference evidence="6 9" key="2">
    <citation type="submission" date="2018-08" db="EMBL/GenBank/DDBJ databases">
        <title>Complete genome of the Arcobacter molluscorum type strain LMG 25693.</title>
        <authorList>
            <person name="Miller W.G."/>
            <person name="Yee E."/>
            <person name="Bono J.L."/>
        </authorList>
    </citation>
    <scope>NUCLEOTIDE SEQUENCE [LARGE SCALE GENOMIC DNA]</scope>
    <source>
        <strain evidence="6 9">CECT 7696</strain>
    </source>
</reference>
<dbReference type="InterPro" id="IPR036388">
    <property type="entry name" value="WH-like_DNA-bd_sf"/>
</dbReference>
<dbReference type="PANTHER" id="PTHR48111:SF69">
    <property type="entry name" value="RESPONSE REGULATOR RECEIVER"/>
    <property type="match status" value="1"/>
</dbReference>
<gene>
    <name evidence="6" type="ORF">AMOL_1884</name>
    <name evidence="7" type="ORF">CPU12_03730</name>
</gene>
<dbReference type="GO" id="GO:0006355">
    <property type="term" value="P:regulation of DNA-templated transcription"/>
    <property type="evidence" value="ECO:0007669"/>
    <property type="project" value="InterPro"/>
</dbReference>
<dbReference type="AlphaFoldDB" id="A0A2G1DK33"/>
<dbReference type="PANTHER" id="PTHR48111">
    <property type="entry name" value="REGULATOR OF RPOS"/>
    <property type="match status" value="1"/>
</dbReference>
<dbReference type="SUPFAM" id="SSF46894">
    <property type="entry name" value="C-terminal effector domain of the bipartite response regulators"/>
    <property type="match status" value="1"/>
</dbReference>
<evidence type="ECO:0000256" key="2">
    <source>
        <dbReference type="PROSITE-ProRule" id="PRU00169"/>
    </source>
</evidence>
<dbReference type="EMBL" id="NXFY01000004">
    <property type="protein sequence ID" value="PHO18686.1"/>
    <property type="molecule type" value="Genomic_DNA"/>
</dbReference>
<dbReference type="SUPFAM" id="SSF52172">
    <property type="entry name" value="CheY-like"/>
    <property type="match status" value="1"/>
</dbReference>
<keyword evidence="1 3" id="KW-0238">DNA-binding</keyword>
<name>A0A2G1DK33_9BACT</name>
<dbReference type="PROSITE" id="PS51755">
    <property type="entry name" value="OMPR_PHOB"/>
    <property type="match status" value="1"/>
</dbReference>
<evidence type="ECO:0000256" key="3">
    <source>
        <dbReference type="PROSITE-ProRule" id="PRU01091"/>
    </source>
</evidence>
<dbReference type="SMART" id="SM00862">
    <property type="entry name" value="Trans_reg_C"/>
    <property type="match status" value="1"/>
</dbReference>
<dbReference type="Proteomes" id="UP000221222">
    <property type="component" value="Unassembled WGS sequence"/>
</dbReference>
<dbReference type="GO" id="GO:0000156">
    <property type="term" value="F:phosphorelay response regulator activity"/>
    <property type="evidence" value="ECO:0007669"/>
    <property type="project" value="TreeGrafter"/>
</dbReference>
<dbReference type="EMBL" id="CP032098">
    <property type="protein sequence ID" value="AXX92847.1"/>
    <property type="molecule type" value="Genomic_DNA"/>
</dbReference>
<dbReference type="KEGG" id="amol:AMOL_1884"/>
<evidence type="ECO:0000313" key="9">
    <source>
        <dbReference type="Proteomes" id="UP000262712"/>
    </source>
</evidence>
<feature type="domain" description="OmpR/PhoB-type" evidence="5">
    <location>
        <begin position="151"/>
        <end position="248"/>
    </location>
</feature>
<dbReference type="RefSeq" id="WP_099341744.1">
    <property type="nucleotide sequence ID" value="NZ_CP032098.1"/>
</dbReference>
<organism evidence="7 8">
    <name type="scientific">Malaciobacter molluscorum LMG 25693</name>
    <dbReference type="NCBI Taxonomy" id="870501"/>
    <lineage>
        <taxon>Bacteria</taxon>
        <taxon>Pseudomonadati</taxon>
        <taxon>Campylobacterota</taxon>
        <taxon>Epsilonproteobacteria</taxon>
        <taxon>Campylobacterales</taxon>
        <taxon>Arcobacteraceae</taxon>
        <taxon>Malaciobacter</taxon>
    </lineage>
</organism>
<dbReference type="InterPro" id="IPR039420">
    <property type="entry name" value="WalR-like"/>
</dbReference>
<dbReference type="InterPro" id="IPR001867">
    <property type="entry name" value="OmpR/PhoB-type_DNA-bd"/>
</dbReference>
<feature type="DNA-binding region" description="OmpR/PhoB-type" evidence="3">
    <location>
        <begin position="151"/>
        <end position="248"/>
    </location>
</feature>
<evidence type="ECO:0000256" key="1">
    <source>
        <dbReference type="ARBA" id="ARBA00023125"/>
    </source>
</evidence>
<dbReference type="Gene3D" id="1.10.10.10">
    <property type="entry name" value="Winged helix-like DNA-binding domain superfamily/Winged helix DNA-binding domain"/>
    <property type="match status" value="1"/>
</dbReference>
<evidence type="ECO:0000313" key="6">
    <source>
        <dbReference type="EMBL" id="AXX92847.1"/>
    </source>
</evidence>
<reference evidence="7 8" key="1">
    <citation type="submission" date="2017-09" db="EMBL/GenBank/DDBJ databases">
        <title>Arcobacter canalis sp. nov., a new species isolated from a water canal contaminated with urban sewage.</title>
        <authorList>
            <person name="Perez-Cataluna A."/>
            <person name="Salas-Masso N."/>
            <person name="Figueras M.J."/>
        </authorList>
    </citation>
    <scope>NUCLEOTIDE SEQUENCE [LARGE SCALE GENOMIC DNA]</scope>
    <source>
        <strain evidence="7 8">F98-3</strain>
    </source>
</reference>
<dbReference type="InterPro" id="IPR016032">
    <property type="entry name" value="Sig_transdc_resp-reg_C-effctor"/>
</dbReference>
<proteinExistence type="predicted"/>
<dbReference type="SMART" id="SM00448">
    <property type="entry name" value="REC"/>
    <property type="match status" value="1"/>
</dbReference>
<dbReference type="GO" id="GO:0005829">
    <property type="term" value="C:cytosol"/>
    <property type="evidence" value="ECO:0007669"/>
    <property type="project" value="TreeGrafter"/>
</dbReference>
<keyword evidence="2" id="KW-0597">Phosphoprotein</keyword>
<feature type="modified residue" description="4-aspartylphosphate" evidence="2">
    <location>
        <position position="54"/>
    </location>
</feature>
<dbReference type="GO" id="GO:0000976">
    <property type="term" value="F:transcription cis-regulatory region binding"/>
    <property type="evidence" value="ECO:0007669"/>
    <property type="project" value="TreeGrafter"/>
</dbReference>
<evidence type="ECO:0000313" key="7">
    <source>
        <dbReference type="EMBL" id="PHO18686.1"/>
    </source>
</evidence>
<evidence type="ECO:0000259" key="5">
    <source>
        <dbReference type="PROSITE" id="PS51755"/>
    </source>
</evidence>
<dbReference type="Pfam" id="PF00072">
    <property type="entry name" value="Response_reg"/>
    <property type="match status" value="1"/>
</dbReference>
<sequence>MKRNILIVEDEIVTAMDIKEALTSLNYNVIGIANCIKKVIKLLDENSCDLALLDITLKNNEDGIELSEIVAKKYNIPFVFLTANDKKHTIDRAIKHEPYGYILKPFKDAELKVTVELALKKFEDKKALTNKLEDTQKHFVALEKNISNKESSKKRFSTLKFGYIFDHKEFKLFLEDNEISLNKKEIKLFEILLENKNSIVSNSIIEDYLYDGELVGEGALRGVLFRLRQKVDKNLISSHSGLGYKIEVEKD</sequence>
<dbReference type="CDD" id="cd17534">
    <property type="entry name" value="REC_DC-like"/>
    <property type="match status" value="1"/>
</dbReference>
<dbReference type="GO" id="GO:0032993">
    <property type="term" value="C:protein-DNA complex"/>
    <property type="evidence" value="ECO:0007669"/>
    <property type="project" value="TreeGrafter"/>
</dbReference>